<dbReference type="PANTHER" id="PTHR30307:SF0">
    <property type="entry name" value="S-ADENOSYLMETHIONINE:TRNA RIBOSYLTRANSFERASE-ISOMERASE"/>
    <property type="match status" value="1"/>
</dbReference>
<dbReference type="GO" id="GO:0051075">
    <property type="term" value="F:S-adenosylmethionine:tRNA ribosyltransferase-isomerase activity"/>
    <property type="evidence" value="ECO:0007669"/>
    <property type="project" value="TreeGrafter"/>
</dbReference>
<name>A0A561EZQ0_9ACTN</name>
<dbReference type="InterPro" id="IPR042119">
    <property type="entry name" value="QueA_dom2"/>
</dbReference>
<keyword evidence="1" id="KW-0963">Cytoplasm</keyword>
<dbReference type="AlphaFoldDB" id="A0A561EZQ0"/>
<evidence type="ECO:0000313" key="5">
    <source>
        <dbReference type="EMBL" id="TWE21094.1"/>
    </source>
</evidence>
<protein>
    <submittedName>
        <fullName evidence="5">S-adenosylmethionine--tRNA ribosyltransferase-isomerase</fullName>
    </submittedName>
</protein>
<evidence type="ECO:0000256" key="4">
    <source>
        <dbReference type="ARBA" id="ARBA00022785"/>
    </source>
</evidence>
<keyword evidence="3" id="KW-0949">S-adenosyl-L-methionine</keyword>
<sequence>MTTALETGFDFTVPPELSAHAPAEARGLARDRIRMLVGRREGLITEHRSFAELPEVLRPGDLLVVNNSATLPAALPGRLPDGTAVALHLSSARPDPRGHHLVELRRPAAGASEYFPPDRSPARPGLHVTLPGGASAELTAPYTPRLWHARLSLPGELTAYLARHGRAIRYGYVDRDWPIEAYQTVFASEPGSSEMPSAARPFTAELVARLVAGGVLVAPITLHTGVASPEAHEAPYPERFRVPGTTARLAEHVRSQGGRVIAVGTTAVRALESAVGPDGRLRAAEGWTELVITPERGVRAVDGLLTGWHEPRASHLLMLQAVAGRPLLDRCYAEAVEGRYLWHEFGDVNLLLP</sequence>
<dbReference type="GO" id="GO:0008616">
    <property type="term" value="P:tRNA queuosine(34) biosynthetic process"/>
    <property type="evidence" value="ECO:0007669"/>
    <property type="project" value="UniProtKB-KW"/>
</dbReference>
<dbReference type="InterPro" id="IPR042118">
    <property type="entry name" value="QueA_dom1"/>
</dbReference>
<dbReference type="InterPro" id="IPR003699">
    <property type="entry name" value="QueA"/>
</dbReference>
<dbReference type="EMBL" id="VIVR01000001">
    <property type="protein sequence ID" value="TWE21094.1"/>
    <property type="molecule type" value="Genomic_DNA"/>
</dbReference>
<dbReference type="Proteomes" id="UP000318416">
    <property type="component" value="Unassembled WGS sequence"/>
</dbReference>
<keyword evidence="4" id="KW-0671">Queuosine biosynthesis</keyword>
<dbReference type="OrthoDB" id="9783887at2"/>
<evidence type="ECO:0000313" key="6">
    <source>
        <dbReference type="Proteomes" id="UP000318416"/>
    </source>
</evidence>
<gene>
    <name evidence="5" type="ORF">FB465_6261</name>
</gene>
<reference evidence="5 6" key="1">
    <citation type="submission" date="2019-06" db="EMBL/GenBank/DDBJ databases">
        <title>Sequencing the genomes of 1000 actinobacteria strains.</title>
        <authorList>
            <person name="Klenk H.-P."/>
        </authorList>
    </citation>
    <scope>NUCLEOTIDE SEQUENCE [LARGE SCALE GENOMIC DNA]</scope>
    <source>
        <strain evidence="5 6">DSM 41649</strain>
    </source>
</reference>
<accession>A0A561EZQ0</accession>
<keyword evidence="5" id="KW-0413">Isomerase</keyword>
<dbReference type="Gene3D" id="2.40.10.240">
    <property type="entry name" value="QueA-like"/>
    <property type="match status" value="1"/>
</dbReference>
<comment type="caution">
    <text evidence="5">The sequence shown here is derived from an EMBL/GenBank/DDBJ whole genome shotgun (WGS) entry which is preliminary data.</text>
</comment>
<evidence type="ECO:0000256" key="2">
    <source>
        <dbReference type="ARBA" id="ARBA00022679"/>
    </source>
</evidence>
<dbReference type="InterPro" id="IPR036100">
    <property type="entry name" value="QueA_sf"/>
</dbReference>
<evidence type="ECO:0000256" key="3">
    <source>
        <dbReference type="ARBA" id="ARBA00022691"/>
    </source>
</evidence>
<dbReference type="Pfam" id="PF02547">
    <property type="entry name" value="Queuosine_synth"/>
    <property type="match status" value="1"/>
</dbReference>
<dbReference type="RefSeq" id="WP_145795848.1">
    <property type="nucleotide sequence ID" value="NZ_BAAABR010000047.1"/>
</dbReference>
<dbReference type="SUPFAM" id="SSF111337">
    <property type="entry name" value="QueA-like"/>
    <property type="match status" value="1"/>
</dbReference>
<keyword evidence="6" id="KW-1185">Reference proteome</keyword>
<keyword evidence="2 5" id="KW-0808">Transferase</keyword>
<evidence type="ECO:0000256" key="1">
    <source>
        <dbReference type="ARBA" id="ARBA00022490"/>
    </source>
</evidence>
<dbReference type="PANTHER" id="PTHR30307">
    <property type="entry name" value="S-ADENOSYLMETHIONINE:TRNA RIBOSYLTRANSFERASE-ISOMERASE"/>
    <property type="match status" value="1"/>
</dbReference>
<dbReference type="Gene3D" id="3.40.1780.10">
    <property type="entry name" value="QueA-like"/>
    <property type="match status" value="1"/>
</dbReference>
<organism evidence="5 6">
    <name type="scientific">Kitasatospora atroaurantiaca</name>
    <dbReference type="NCBI Taxonomy" id="285545"/>
    <lineage>
        <taxon>Bacteria</taxon>
        <taxon>Bacillati</taxon>
        <taxon>Actinomycetota</taxon>
        <taxon>Actinomycetes</taxon>
        <taxon>Kitasatosporales</taxon>
        <taxon>Streptomycetaceae</taxon>
        <taxon>Kitasatospora</taxon>
    </lineage>
</organism>
<proteinExistence type="predicted"/>